<feature type="compositionally biased region" description="Low complexity" evidence="1">
    <location>
        <begin position="7"/>
        <end position="19"/>
    </location>
</feature>
<feature type="region of interest" description="Disordered" evidence="1">
    <location>
        <begin position="1"/>
        <end position="37"/>
    </location>
</feature>
<feature type="region of interest" description="Disordered" evidence="1">
    <location>
        <begin position="113"/>
        <end position="134"/>
    </location>
</feature>
<comment type="caution">
    <text evidence="2">The sequence shown here is derived from an EMBL/GenBank/DDBJ whole genome shotgun (WGS) entry which is preliminary data.</text>
</comment>
<name>A0A2G8JKP0_STIJA</name>
<accession>A0A2G8JKP0</accession>
<gene>
    <name evidence="2" type="ORF">BSL78_26857</name>
</gene>
<feature type="compositionally biased region" description="Polar residues" evidence="1">
    <location>
        <begin position="280"/>
        <end position="305"/>
    </location>
</feature>
<dbReference type="Proteomes" id="UP000230750">
    <property type="component" value="Unassembled WGS sequence"/>
</dbReference>
<evidence type="ECO:0000313" key="2">
    <source>
        <dbReference type="EMBL" id="PIK36314.1"/>
    </source>
</evidence>
<keyword evidence="3" id="KW-1185">Reference proteome</keyword>
<proteinExistence type="predicted"/>
<feature type="region of interest" description="Disordered" evidence="1">
    <location>
        <begin position="260"/>
        <end position="341"/>
    </location>
</feature>
<dbReference type="AlphaFoldDB" id="A0A2G8JKP0"/>
<reference evidence="2 3" key="1">
    <citation type="journal article" date="2017" name="PLoS Biol.">
        <title>The sea cucumber genome provides insights into morphological evolution and visceral regeneration.</title>
        <authorList>
            <person name="Zhang X."/>
            <person name="Sun L."/>
            <person name="Yuan J."/>
            <person name="Sun Y."/>
            <person name="Gao Y."/>
            <person name="Zhang L."/>
            <person name="Li S."/>
            <person name="Dai H."/>
            <person name="Hamel J.F."/>
            <person name="Liu C."/>
            <person name="Yu Y."/>
            <person name="Liu S."/>
            <person name="Lin W."/>
            <person name="Guo K."/>
            <person name="Jin S."/>
            <person name="Xu P."/>
            <person name="Storey K.B."/>
            <person name="Huan P."/>
            <person name="Zhang T."/>
            <person name="Zhou Y."/>
            <person name="Zhang J."/>
            <person name="Lin C."/>
            <person name="Li X."/>
            <person name="Xing L."/>
            <person name="Huo D."/>
            <person name="Sun M."/>
            <person name="Wang L."/>
            <person name="Mercier A."/>
            <person name="Li F."/>
            <person name="Yang H."/>
            <person name="Xiang J."/>
        </authorList>
    </citation>
    <scope>NUCLEOTIDE SEQUENCE [LARGE SCALE GENOMIC DNA]</scope>
    <source>
        <strain evidence="2">Shaxun</strain>
        <tissue evidence="2">Muscle</tissue>
    </source>
</reference>
<organism evidence="2 3">
    <name type="scientific">Stichopus japonicus</name>
    <name type="common">Sea cucumber</name>
    <dbReference type="NCBI Taxonomy" id="307972"/>
    <lineage>
        <taxon>Eukaryota</taxon>
        <taxon>Metazoa</taxon>
        <taxon>Echinodermata</taxon>
        <taxon>Eleutherozoa</taxon>
        <taxon>Echinozoa</taxon>
        <taxon>Holothuroidea</taxon>
        <taxon>Aspidochirotacea</taxon>
        <taxon>Aspidochirotida</taxon>
        <taxon>Stichopodidae</taxon>
        <taxon>Apostichopus</taxon>
    </lineage>
</organism>
<sequence length="358" mass="38930">MPLLTDSPAGSSEESAAPSVQENNNNPRGNLRVTGESEDLYRLVAKANRRRLDDQRGLTIRNLDLPAFLLPRAAPEDRPASSMGFTENDAERKRRNEEAKHRLTEVVGMEVTRPMSTPPRSTIPSTVQGFTSGRLPSHEEADAVFGGLHGMENVSFGESLGSSGYPDSLGNTTRSFGDGAVHEHYDIPEFSQPDSYLPRDETVAGFDPKTPGMSINSEMYEPSSPGFDLDVTLTSPTTAEVTLPLPPTPGPDVTLQVGLAEYPPPTPLVSSDDRGHQLSDSKMPSYRNSNNNHLKTLYEESSTETNRPKAKPRPQVAPKPAARRTTSLPSDVKLPPSPKKAMMTVVGTDGRMHRATFV</sequence>
<feature type="compositionally biased region" description="Polar residues" evidence="1">
    <location>
        <begin position="114"/>
        <end position="131"/>
    </location>
</feature>
<protein>
    <submittedName>
        <fullName evidence="2">Putative regulator of G-protein signaling 12 isoform X3</fullName>
    </submittedName>
</protein>
<feature type="region of interest" description="Disordered" evidence="1">
    <location>
        <begin position="74"/>
        <end position="95"/>
    </location>
</feature>
<evidence type="ECO:0000313" key="3">
    <source>
        <dbReference type="Proteomes" id="UP000230750"/>
    </source>
</evidence>
<dbReference type="EMBL" id="MRZV01001699">
    <property type="protein sequence ID" value="PIK36314.1"/>
    <property type="molecule type" value="Genomic_DNA"/>
</dbReference>
<evidence type="ECO:0000256" key="1">
    <source>
        <dbReference type="SAM" id="MobiDB-lite"/>
    </source>
</evidence>